<evidence type="ECO:0000313" key="1">
    <source>
        <dbReference type="EMBL" id="RNF14658.1"/>
    </source>
</evidence>
<accession>A0A422PAC1</accession>
<comment type="caution">
    <text evidence="1">The sequence shown here is derived from an EMBL/GenBank/DDBJ whole genome shotgun (WGS) entry which is preliminary data.</text>
</comment>
<dbReference type="EMBL" id="MKKU01000355">
    <property type="protein sequence ID" value="RNF14658.1"/>
    <property type="molecule type" value="Genomic_DNA"/>
</dbReference>
<reference evidence="1 2" key="1">
    <citation type="journal article" date="2018" name="BMC Genomics">
        <title>Genomic comparison of Trypanosoma conorhini and Trypanosoma rangeli to Trypanosoma cruzi strains of high and low virulence.</title>
        <authorList>
            <person name="Bradwell K.R."/>
            <person name="Koparde V.N."/>
            <person name="Matveyev A.V."/>
            <person name="Serrano M.G."/>
            <person name="Alves J.M."/>
            <person name="Parikh H."/>
            <person name="Huang B."/>
            <person name="Lee V."/>
            <person name="Espinosa-Alvarez O."/>
            <person name="Ortiz P.A."/>
            <person name="Costa-Martins A.G."/>
            <person name="Teixeira M.M."/>
            <person name="Buck G.A."/>
        </authorList>
    </citation>
    <scope>NUCLEOTIDE SEQUENCE [LARGE SCALE GENOMIC DNA]</scope>
    <source>
        <strain evidence="1 2">025E</strain>
    </source>
</reference>
<dbReference type="GeneID" id="40319345"/>
<organism evidence="1 2">
    <name type="scientific">Trypanosoma conorhini</name>
    <dbReference type="NCBI Taxonomy" id="83891"/>
    <lineage>
        <taxon>Eukaryota</taxon>
        <taxon>Discoba</taxon>
        <taxon>Euglenozoa</taxon>
        <taxon>Kinetoplastea</taxon>
        <taxon>Metakinetoplastina</taxon>
        <taxon>Trypanosomatida</taxon>
        <taxon>Trypanosomatidae</taxon>
        <taxon>Trypanosoma</taxon>
    </lineage>
</organism>
<dbReference type="AlphaFoldDB" id="A0A422PAC1"/>
<sequence>MQELAASTATPMRWRKTLGTAIIGARHSPVNPITSEATAKRALRTSSLRGSRVRVQSSSSTNAVAASPFRLLEEALWTEVGHLNEATRRLRERLVEVKCEFVVERSAAAMRGESLSAKGRKNGASVYLPRPQPMDDPPYAASFTPSCSHKKPATNVRLRFTSPRKTPPREGDDSVLTSLGTFAYTPQTEDHRGAACVVERENSMGEVKLEPVSEKGTPFHLFSATTMGSPLVVDLQESTHHATTMTPFEPVEPPKEVNLTRKSAKDLLLRANVMAVEEDLEHYVADLRALQRDTLDAQKRGRIDLNEASVRELRLGIRDELNAAHGYISALKSIQLYCLPDELGVGAS</sequence>
<dbReference type="OrthoDB" id="242441at2759"/>
<dbReference type="Proteomes" id="UP000284403">
    <property type="component" value="Unassembled WGS sequence"/>
</dbReference>
<gene>
    <name evidence="1" type="ORF">Tco025E_05734</name>
</gene>
<proteinExistence type="predicted"/>
<evidence type="ECO:0000313" key="2">
    <source>
        <dbReference type="Proteomes" id="UP000284403"/>
    </source>
</evidence>
<name>A0A422PAC1_9TRYP</name>
<protein>
    <submittedName>
        <fullName evidence="1">Uncharacterized protein</fullName>
    </submittedName>
</protein>
<keyword evidence="2" id="KW-1185">Reference proteome</keyword>
<dbReference type="RefSeq" id="XP_029227223.1">
    <property type="nucleotide sequence ID" value="XM_029372626.1"/>
</dbReference>